<proteinExistence type="predicted"/>
<protein>
    <submittedName>
        <fullName evidence="5">Eukaryotic translation initiation factor 3 subunit E</fullName>
    </submittedName>
</protein>
<dbReference type="Proteomes" id="UP000037510">
    <property type="component" value="Unassembled WGS sequence"/>
</dbReference>
<evidence type="ECO:0000256" key="3">
    <source>
        <dbReference type="ARBA" id="ARBA00022917"/>
    </source>
</evidence>
<dbReference type="InterPro" id="IPR019010">
    <property type="entry name" value="eIF3e_N"/>
</dbReference>
<name>A0A0L7LF33_OPEBR</name>
<dbReference type="PIRSF" id="PIRSF016255">
    <property type="entry name" value="eIF3e_su6"/>
    <property type="match status" value="1"/>
</dbReference>
<evidence type="ECO:0000256" key="1">
    <source>
        <dbReference type="ARBA" id="ARBA00022490"/>
    </source>
</evidence>
<dbReference type="PANTHER" id="PTHR10317">
    <property type="entry name" value="EUKARYOTIC TRANSLATION INITIATION FACTOR 3 SUBUNIT E"/>
    <property type="match status" value="1"/>
</dbReference>
<comment type="caution">
    <text evidence="5">The sequence shown here is derived from an EMBL/GenBank/DDBJ whole genome shotgun (WGS) entry which is preliminary data.</text>
</comment>
<keyword evidence="3" id="KW-0648">Protein biosynthesis</keyword>
<dbReference type="GO" id="GO:0003743">
    <property type="term" value="F:translation initiation factor activity"/>
    <property type="evidence" value="ECO:0007669"/>
    <property type="project" value="UniProtKB-KW"/>
</dbReference>
<feature type="domain" description="Eukaryotic translation initiation factor 3 subunit E N-terminal" evidence="4">
    <location>
        <begin position="7"/>
        <end position="130"/>
    </location>
</feature>
<dbReference type="GO" id="GO:0005852">
    <property type="term" value="C:eukaryotic translation initiation factor 3 complex"/>
    <property type="evidence" value="ECO:0007669"/>
    <property type="project" value="InterPro"/>
</dbReference>
<dbReference type="EMBL" id="JTDY01001385">
    <property type="protein sequence ID" value="KOB74015.1"/>
    <property type="molecule type" value="Genomic_DNA"/>
</dbReference>
<organism evidence="5 6">
    <name type="scientific">Operophtera brumata</name>
    <name type="common">Winter moth</name>
    <name type="synonym">Phalaena brumata</name>
    <dbReference type="NCBI Taxonomy" id="104452"/>
    <lineage>
        <taxon>Eukaryota</taxon>
        <taxon>Metazoa</taxon>
        <taxon>Ecdysozoa</taxon>
        <taxon>Arthropoda</taxon>
        <taxon>Hexapoda</taxon>
        <taxon>Insecta</taxon>
        <taxon>Pterygota</taxon>
        <taxon>Neoptera</taxon>
        <taxon>Endopterygota</taxon>
        <taxon>Lepidoptera</taxon>
        <taxon>Glossata</taxon>
        <taxon>Ditrysia</taxon>
        <taxon>Geometroidea</taxon>
        <taxon>Geometridae</taxon>
        <taxon>Larentiinae</taxon>
        <taxon>Operophtera</taxon>
    </lineage>
</organism>
<dbReference type="InterPro" id="IPR016650">
    <property type="entry name" value="eIF3e"/>
</dbReference>
<keyword evidence="2 5" id="KW-0396">Initiation factor</keyword>
<accession>A0A0L7LF33</accession>
<dbReference type="Pfam" id="PF09440">
    <property type="entry name" value="eIF3_N"/>
    <property type="match status" value="1"/>
</dbReference>
<dbReference type="AlphaFoldDB" id="A0A0L7LF33"/>
<reference evidence="5 6" key="1">
    <citation type="journal article" date="2015" name="Genome Biol. Evol.">
        <title>The genome of winter moth (Operophtera brumata) provides a genomic perspective on sexual dimorphism and phenology.</title>
        <authorList>
            <person name="Derks M.F."/>
            <person name="Smit S."/>
            <person name="Salis L."/>
            <person name="Schijlen E."/>
            <person name="Bossers A."/>
            <person name="Mateman C."/>
            <person name="Pijl A.S."/>
            <person name="de Ridder D."/>
            <person name="Groenen M.A."/>
            <person name="Visser M.E."/>
            <person name="Megens H.J."/>
        </authorList>
    </citation>
    <scope>NUCLEOTIDE SEQUENCE [LARGE SCALE GENOMIC DNA]</scope>
    <source>
        <strain evidence="5">WM2013NL</strain>
        <tissue evidence="5">Head and thorax</tissue>
    </source>
</reference>
<keyword evidence="1" id="KW-0963">Cytoplasm</keyword>
<feature type="non-terminal residue" evidence="5">
    <location>
        <position position="372"/>
    </location>
</feature>
<dbReference type="SMART" id="SM01186">
    <property type="entry name" value="eIF3_N"/>
    <property type="match status" value="1"/>
</dbReference>
<evidence type="ECO:0000259" key="4">
    <source>
        <dbReference type="SMART" id="SM01186"/>
    </source>
</evidence>
<keyword evidence="6" id="KW-1185">Reference proteome</keyword>
<evidence type="ECO:0000256" key="2">
    <source>
        <dbReference type="ARBA" id="ARBA00022540"/>
    </source>
</evidence>
<gene>
    <name evidence="5" type="ORF">OBRU01_09684</name>
</gene>
<evidence type="ECO:0000313" key="5">
    <source>
        <dbReference type="EMBL" id="KOB74015.1"/>
    </source>
</evidence>
<sequence length="372" mass="42758">MSYSKFDLTFKIGQYLDRHLVFPLLEFLAAKDTYDQSELLQAKLDILSKTNMIDYVIDIRRMLYPDEDTPEEIKSRRGVVLNQLQELQDAVEPVLRLMQRDDVMKTVETMRDPKTLINHLTTNKEFENYLPVLWGKLASEILVQNWDGALEDLTKLREFIDNGGGGATATNMQALQQRTWLIHWSLFIFFNHVKGRDLIIEMYLNAIQTMCPHILRYLATAVIINRSRRNALKDLVKVIQQEAYTYRYCTHTALPGHRRHHQPVAQERTQGPSQGYTAGGLHIQVLYTYCAIWPPPSSSTGRAGTHSRTSSRLYSRRPTHTCTIDSKLGHVVMGAQPLSPYQQLVERIDSLAVRSEALSSLVERKQKTRVSD</sequence>
<dbReference type="STRING" id="104452.A0A0L7LF33"/>
<evidence type="ECO:0000313" key="6">
    <source>
        <dbReference type="Proteomes" id="UP000037510"/>
    </source>
</evidence>